<dbReference type="CDD" id="cd18581">
    <property type="entry name" value="ABC_6TM_ABCB6"/>
    <property type="match status" value="1"/>
</dbReference>
<gene>
    <name evidence="13" type="primary">hmt1</name>
    <name evidence="13" type="ORF">LPJ61_002666</name>
</gene>
<dbReference type="InterPro" id="IPR036640">
    <property type="entry name" value="ABC1_TM_sf"/>
</dbReference>
<dbReference type="SUPFAM" id="SSF52540">
    <property type="entry name" value="P-loop containing nucleoside triphosphate hydrolases"/>
    <property type="match status" value="1"/>
</dbReference>
<dbReference type="PROSITE" id="PS00211">
    <property type="entry name" value="ABC_TRANSPORTER_1"/>
    <property type="match status" value="1"/>
</dbReference>
<keyword evidence="4" id="KW-0547">Nucleotide-binding</keyword>
<proteinExistence type="inferred from homology"/>
<protein>
    <submittedName>
        <fullName evidence="13">ATP-binding cassette-type vacuolar membrane transporter Hmt1</fullName>
    </submittedName>
</protein>
<dbReference type="Gene3D" id="1.20.1560.10">
    <property type="entry name" value="ABC transporter type 1, transmembrane domain"/>
    <property type="match status" value="1"/>
</dbReference>
<evidence type="ECO:0000256" key="4">
    <source>
        <dbReference type="ARBA" id="ARBA00022741"/>
    </source>
</evidence>
<name>A0A9W8CX01_9FUNG</name>
<dbReference type="Pfam" id="PF00005">
    <property type="entry name" value="ABC_tran"/>
    <property type="match status" value="1"/>
</dbReference>
<dbReference type="Gene3D" id="3.40.50.300">
    <property type="entry name" value="P-loop containing nucleotide triphosphate hydrolases"/>
    <property type="match status" value="1"/>
</dbReference>
<keyword evidence="5 13" id="KW-0067">ATP-binding</keyword>
<dbReference type="PANTHER" id="PTHR24221:SF654">
    <property type="entry name" value="ATP-BINDING CASSETTE SUB-FAMILY B MEMBER 6"/>
    <property type="match status" value="1"/>
</dbReference>
<comment type="subcellular location">
    <subcellularLocation>
        <location evidence="1">Membrane</location>
        <topology evidence="1">Multi-pass membrane protein</topology>
    </subcellularLocation>
</comment>
<dbReference type="AlphaFoldDB" id="A0A9W8CX01"/>
<feature type="domain" description="ABC transporter" evidence="11">
    <location>
        <begin position="602"/>
        <end position="839"/>
    </location>
</feature>
<evidence type="ECO:0000256" key="3">
    <source>
        <dbReference type="ARBA" id="ARBA00022692"/>
    </source>
</evidence>
<evidence type="ECO:0000259" key="11">
    <source>
        <dbReference type="PROSITE" id="PS50893"/>
    </source>
</evidence>
<dbReference type="InterPro" id="IPR039421">
    <property type="entry name" value="Type_1_exporter"/>
</dbReference>
<dbReference type="GO" id="GO:0005524">
    <property type="term" value="F:ATP binding"/>
    <property type="evidence" value="ECO:0007669"/>
    <property type="project" value="UniProtKB-KW"/>
</dbReference>
<feature type="transmembrane region" description="Helical" evidence="10">
    <location>
        <begin position="279"/>
        <end position="300"/>
    </location>
</feature>
<evidence type="ECO:0000256" key="5">
    <source>
        <dbReference type="ARBA" id="ARBA00022840"/>
    </source>
</evidence>
<feature type="transmembrane region" description="Helical" evidence="10">
    <location>
        <begin position="72"/>
        <end position="89"/>
    </location>
</feature>
<dbReference type="InterPro" id="IPR003439">
    <property type="entry name" value="ABC_transporter-like_ATP-bd"/>
</dbReference>
<evidence type="ECO:0000256" key="9">
    <source>
        <dbReference type="SAM" id="MobiDB-lite"/>
    </source>
</evidence>
<dbReference type="PROSITE" id="PS50929">
    <property type="entry name" value="ABC_TM1F"/>
    <property type="match status" value="1"/>
</dbReference>
<dbReference type="SUPFAM" id="SSF90123">
    <property type="entry name" value="ABC transporter transmembrane region"/>
    <property type="match status" value="1"/>
</dbReference>
<dbReference type="Pfam" id="PF00664">
    <property type="entry name" value="ABC_membrane"/>
    <property type="match status" value="1"/>
</dbReference>
<evidence type="ECO:0000256" key="10">
    <source>
        <dbReference type="SAM" id="Phobius"/>
    </source>
</evidence>
<feature type="transmembrane region" description="Helical" evidence="10">
    <location>
        <begin position="545"/>
        <end position="565"/>
    </location>
</feature>
<keyword evidence="2" id="KW-0813">Transport</keyword>
<keyword evidence="6 10" id="KW-1133">Transmembrane helix</keyword>
<feature type="compositionally biased region" description="Low complexity" evidence="9">
    <location>
        <begin position="141"/>
        <end position="162"/>
    </location>
</feature>
<dbReference type="InterPro" id="IPR011527">
    <property type="entry name" value="ABC1_TM_dom"/>
</dbReference>
<evidence type="ECO:0000256" key="7">
    <source>
        <dbReference type="ARBA" id="ARBA00023136"/>
    </source>
</evidence>
<reference evidence="13" key="1">
    <citation type="submission" date="2022-07" db="EMBL/GenBank/DDBJ databases">
        <title>Phylogenomic reconstructions and comparative analyses of Kickxellomycotina fungi.</title>
        <authorList>
            <person name="Reynolds N.K."/>
            <person name="Stajich J.E."/>
            <person name="Barry K."/>
            <person name="Grigoriev I.V."/>
            <person name="Crous P."/>
            <person name="Smith M.E."/>
        </authorList>
    </citation>
    <scope>NUCLEOTIDE SEQUENCE</scope>
    <source>
        <strain evidence="13">BCRC 34381</strain>
    </source>
</reference>
<feature type="transmembrane region" description="Helical" evidence="10">
    <location>
        <begin position="392"/>
        <end position="418"/>
    </location>
</feature>
<evidence type="ECO:0000313" key="14">
    <source>
        <dbReference type="Proteomes" id="UP001143981"/>
    </source>
</evidence>
<dbReference type="InterPro" id="IPR017871">
    <property type="entry name" value="ABC_transporter-like_CS"/>
</dbReference>
<feature type="region of interest" description="Disordered" evidence="9">
    <location>
        <begin position="141"/>
        <end position="175"/>
    </location>
</feature>
<feature type="transmembrane region" description="Helical" evidence="10">
    <location>
        <begin position="424"/>
        <end position="446"/>
    </location>
</feature>
<dbReference type="GO" id="GO:0016887">
    <property type="term" value="F:ATP hydrolysis activity"/>
    <property type="evidence" value="ECO:0007669"/>
    <property type="project" value="InterPro"/>
</dbReference>
<keyword evidence="3 10" id="KW-0812">Transmembrane</keyword>
<dbReference type="InterPro" id="IPR003593">
    <property type="entry name" value="AAA+_ATPase"/>
</dbReference>
<evidence type="ECO:0000313" key="13">
    <source>
        <dbReference type="EMBL" id="KAJ1731165.1"/>
    </source>
</evidence>
<evidence type="ECO:0000256" key="8">
    <source>
        <dbReference type="ARBA" id="ARBA00024363"/>
    </source>
</evidence>
<feature type="region of interest" description="Disordered" evidence="9">
    <location>
        <begin position="1057"/>
        <end position="1081"/>
    </location>
</feature>
<keyword evidence="7 10" id="KW-0472">Membrane</keyword>
<feature type="transmembrane region" description="Helical" evidence="10">
    <location>
        <begin position="20"/>
        <end position="40"/>
    </location>
</feature>
<evidence type="ECO:0000256" key="2">
    <source>
        <dbReference type="ARBA" id="ARBA00022448"/>
    </source>
</evidence>
<feature type="domain" description="ABC transmembrane type-1" evidence="12">
    <location>
        <begin position="283"/>
        <end position="568"/>
    </location>
</feature>
<evidence type="ECO:0000259" key="12">
    <source>
        <dbReference type="PROSITE" id="PS50929"/>
    </source>
</evidence>
<dbReference type="OrthoDB" id="6500128at2759"/>
<dbReference type="Proteomes" id="UP001143981">
    <property type="component" value="Unassembled WGS sequence"/>
</dbReference>
<dbReference type="PANTHER" id="PTHR24221">
    <property type="entry name" value="ATP-BINDING CASSETTE SUB-FAMILY B"/>
    <property type="match status" value="1"/>
</dbReference>
<feature type="compositionally biased region" description="Low complexity" evidence="9">
    <location>
        <begin position="1057"/>
        <end position="1074"/>
    </location>
</feature>
<dbReference type="SMART" id="SM00382">
    <property type="entry name" value="AAA"/>
    <property type="match status" value="1"/>
</dbReference>
<organism evidence="13 14">
    <name type="scientific">Coemansia biformis</name>
    <dbReference type="NCBI Taxonomy" id="1286918"/>
    <lineage>
        <taxon>Eukaryota</taxon>
        <taxon>Fungi</taxon>
        <taxon>Fungi incertae sedis</taxon>
        <taxon>Zoopagomycota</taxon>
        <taxon>Kickxellomycotina</taxon>
        <taxon>Kickxellomycetes</taxon>
        <taxon>Kickxellales</taxon>
        <taxon>Kickxellaceae</taxon>
        <taxon>Coemansia</taxon>
    </lineage>
</organism>
<evidence type="ECO:0000256" key="6">
    <source>
        <dbReference type="ARBA" id="ARBA00022989"/>
    </source>
</evidence>
<dbReference type="PROSITE" id="PS50893">
    <property type="entry name" value="ABC_TRANSPORTER_2"/>
    <property type="match status" value="1"/>
</dbReference>
<evidence type="ECO:0000256" key="1">
    <source>
        <dbReference type="ARBA" id="ARBA00004141"/>
    </source>
</evidence>
<dbReference type="InterPro" id="IPR027417">
    <property type="entry name" value="P-loop_NTPase"/>
</dbReference>
<dbReference type="GO" id="GO:0140359">
    <property type="term" value="F:ABC-type transporter activity"/>
    <property type="evidence" value="ECO:0007669"/>
    <property type="project" value="InterPro"/>
</dbReference>
<feature type="transmembrane region" description="Helical" evidence="10">
    <location>
        <begin position="109"/>
        <end position="132"/>
    </location>
</feature>
<sequence length="1081" mass="118867">MLNFALRQELMRARRPDPPAVGLASWLALAQICIAGAWTLQLRHRYVLDKRQAARMQRAAASHWPWTPGREWFWLLSLVASVYELYAYIACGIPPRVSPGSQSPLHSTMLRTLISIRIALNAVLVATAAFIAPLERRERCQGQQLPEQQQQQLPQQQLPQPLSTHTPPDSYGATACGTFHTTPSTTSTLSQQSTGVTEATPLIAASDAGCAQVAGHMNIAMDDDDEPPGANALTSGAKKVKMYHQSDDLSHDIMGLRKRLGILAPFLWPSGDTMMQARIVCCLLILVAGRIVNVLVPLQFKTVVDGLSPRDGSAPRFEWANVLLYAVLQSLQGSVGILSTLQAFVWIPVGQATTKRISIAMFDHLHQLSLRFHVGRKTGEILRVQDRGVTSVVALLRSVIFNVIPTLADIVLACYFFSVMFDLYFGTIVFTTMASYLAVTILLAGWRTRYRRRSNYLDNEMEARAVDSLLNFETVKYYNAERFESSEYTKAVDEFQVAEWVSNASMNLMNLGQNLIVQVGLLAGALLSAKRVYEGRMTVGDFTMLLSYIAQLYGPLNWFGTYYRVIQKNFIDMEKLLELFDEPVEVRDPVAPAQFNVPRGEVTFDNVSFSYDKQPTLKNISFKVPAGSTVAIVGPSGSGKSTILRLLFRFYDVQSGRILIDGQDICDVRQTDLRQAIGIVPQDTVLFNDSVRYNIAYGRAGSSAGVPMQEVTAAADAAHVHDRIMGFAEQYETRVGERGQRLSGGEKQRVAIARTLLKDPRIVCLDEATSALDTATERHIQASLREMTQNRTTLIIAHRLSTVIHADQILIVKNGEIVERGTHAELIANTDSVYSDMWMKQLADAANATYNPFLDSASMTVPLSMPMPGTMTPEHQLAARPPRDTSPPLLNTFPLSAQPLCAVHASEADERQPLLCGGHPQELLRDGSSSGCENAEGASGAAHRARDGLRLVLGEMLLPRSTSRKWGHDGPLTVPLVSSINGVNMFSVKTTSPAVTTSSSLSLEAENGELRMSVDAHGGGVASILVDGATGQLNGVHGASCGKSYEPFNGDDAVRFQQQLQQKQEQQQEQQQEQHQTHHHT</sequence>
<dbReference type="FunFam" id="3.40.50.300:FF:000186">
    <property type="entry name" value="ATP-binding cassette sub-family B member 7, mitochondrial"/>
    <property type="match status" value="1"/>
</dbReference>
<dbReference type="EMBL" id="JANBOI010000360">
    <property type="protein sequence ID" value="KAJ1731165.1"/>
    <property type="molecule type" value="Genomic_DNA"/>
</dbReference>
<dbReference type="GO" id="GO:0005774">
    <property type="term" value="C:vacuolar membrane"/>
    <property type="evidence" value="ECO:0007669"/>
    <property type="project" value="TreeGrafter"/>
</dbReference>
<comment type="caution">
    <text evidence="13">The sequence shown here is derived from an EMBL/GenBank/DDBJ whole genome shotgun (WGS) entry which is preliminary data.</text>
</comment>
<accession>A0A9W8CX01</accession>
<keyword evidence="14" id="KW-1185">Reference proteome</keyword>
<feature type="transmembrane region" description="Helical" evidence="10">
    <location>
        <begin position="320"/>
        <end position="347"/>
    </location>
</feature>
<comment type="similarity">
    <text evidence="8">Belongs to the ABC transporter superfamily. ABCB family. Heavy Metal importer (TC 3.A.1.210) subfamily.</text>
</comment>